<accession>A0ABN6JU31</accession>
<dbReference type="RefSeq" id="WP_229517532.1">
    <property type="nucleotide sequence ID" value="NZ_AP024958.1"/>
</dbReference>
<sequence>MAQFDVFNGDADGICALHQLRLKHPVDAQLVTGVKRDVCLLRRVKAGSGDRVTVLDVALDANRASLMSLLDQGVSIEYFDHHFPGRIPHAARLTTHIDTSVDTCTGLIVNRYLQGEYRLWAVVAAYGDNLAHAAHQLAISCALPHPEEQQLRELGEAINYNAYGESIADLIVDPAAMYREIQPFSNPLDFIAATDLPGRLTLARMEDLESASRLAAVQRLANASAYMFPAAAWSRRVRGEFANLMARREPLRGHAVLVPRQDGRYVVSVRAPVSASCGADRLCRQFGGNGRLAAAGIDGLDPARVDGFIAALDAMFSDGHCSPA</sequence>
<name>A0ABN6JU31_9BURK</name>
<protein>
    <recommendedName>
        <fullName evidence="3">Acetyltransferase</fullName>
    </recommendedName>
</protein>
<dbReference type="Proteomes" id="UP001319874">
    <property type="component" value="Chromosome 4"/>
</dbReference>
<keyword evidence="2" id="KW-1185">Reference proteome</keyword>
<organism evidence="1 2">
    <name type="scientific">Paraburkholderia terrae</name>
    <dbReference type="NCBI Taxonomy" id="311230"/>
    <lineage>
        <taxon>Bacteria</taxon>
        <taxon>Pseudomonadati</taxon>
        <taxon>Pseudomonadota</taxon>
        <taxon>Betaproteobacteria</taxon>
        <taxon>Burkholderiales</taxon>
        <taxon>Burkholderiaceae</taxon>
        <taxon>Paraburkholderia</taxon>
    </lineage>
</organism>
<dbReference type="EMBL" id="AP024958">
    <property type="protein sequence ID" value="BCZ84424.1"/>
    <property type="molecule type" value="Genomic_DNA"/>
</dbReference>
<evidence type="ECO:0000313" key="1">
    <source>
        <dbReference type="EMBL" id="BCZ84424.1"/>
    </source>
</evidence>
<proteinExistence type="predicted"/>
<gene>
    <name evidence="1" type="ORF">PTKU64_80990</name>
</gene>
<dbReference type="InterPro" id="IPR038763">
    <property type="entry name" value="DHH_sf"/>
</dbReference>
<evidence type="ECO:0000313" key="2">
    <source>
        <dbReference type="Proteomes" id="UP001319874"/>
    </source>
</evidence>
<evidence type="ECO:0008006" key="3">
    <source>
        <dbReference type="Google" id="ProtNLM"/>
    </source>
</evidence>
<dbReference type="SUPFAM" id="SSF64182">
    <property type="entry name" value="DHH phosphoesterases"/>
    <property type="match status" value="1"/>
</dbReference>
<reference evidence="1 2" key="1">
    <citation type="journal article" date="2022" name="Front. Microbiol.">
        <title>Identification and characterization of a novel class of self-sufficient cytochrome P450 hydroxylase involved in cyclohexanecarboxylate degradation in Paraburkholderia terrae strain KU-64.</title>
        <authorList>
            <person name="Yamamoto T."/>
            <person name="Hasegawa Y."/>
            <person name="Iwaki H."/>
        </authorList>
    </citation>
    <scope>NUCLEOTIDE SEQUENCE [LARGE SCALE GENOMIC DNA]</scope>
    <source>
        <strain evidence="1 2">KU-64</strain>
    </source>
</reference>